<dbReference type="EMBL" id="CP050177">
    <property type="protein sequence ID" value="QIQ04425.1"/>
    <property type="molecule type" value="Genomic_DNA"/>
</dbReference>
<feature type="region of interest" description="Disordered" evidence="1">
    <location>
        <begin position="198"/>
        <end position="252"/>
    </location>
</feature>
<organism evidence="3 4">
    <name type="scientific">Streptomyces liangshanensis</name>
    <dbReference type="NCBI Taxonomy" id="2717324"/>
    <lineage>
        <taxon>Bacteria</taxon>
        <taxon>Bacillati</taxon>
        <taxon>Actinomycetota</taxon>
        <taxon>Actinomycetes</taxon>
        <taxon>Kitasatosporales</taxon>
        <taxon>Streptomycetaceae</taxon>
        <taxon>Streptomyces</taxon>
    </lineage>
</organism>
<feature type="compositionally biased region" description="Gly residues" evidence="1">
    <location>
        <begin position="219"/>
        <end position="236"/>
    </location>
</feature>
<evidence type="ECO:0000256" key="1">
    <source>
        <dbReference type="SAM" id="MobiDB-lite"/>
    </source>
</evidence>
<proteinExistence type="predicted"/>
<feature type="compositionally biased region" description="Low complexity" evidence="1">
    <location>
        <begin position="120"/>
        <end position="147"/>
    </location>
</feature>
<feature type="compositionally biased region" description="Pro residues" evidence="1">
    <location>
        <begin position="25"/>
        <end position="46"/>
    </location>
</feature>
<feature type="compositionally biased region" description="Pro residues" evidence="1">
    <location>
        <begin position="148"/>
        <end position="164"/>
    </location>
</feature>
<feature type="compositionally biased region" description="Pro residues" evidence="1">
    <location>
        <begin position="1"/>
        <end position="11"/>
    </location>
</feature>
<dbReference type="Pfam" id="PF13360">
    <property type="entry name" value="PQQ_2"/>
    <property type="match status" value="1"/>
</dbReference>
<feature type="region of interest" description="Disordered" evidence="1">
    <location>
        <begin position="1"/>
        <end position="173"/>
    </location>
</feature>
<dbReference type="RefSeq" id="WP_167032238.1">
    <property type="nucleotide sequence ID" value="NZ_CP050177.1"/>
</dbReference>
<dbReference type="InterPro" id="IPR002372">
    <property type="entry name" value="PQQ_rpt_dom"/>
</dbReference>
<feature type="compositionally biased region" description="Basic and acidic residues" evidence="1">
    <location>
        <begin position="201"/>
        <end position="212"/>
    </location>
</feature>
<keyword evidence="4" id="KW-1185">Reference proteome</keyword>
<evidence type="ECO:0000313" key="3">
    <source>
        <dbReference type="EMBL" id="QIQ04425.1"/>
    </source>
</evidence>
<gene>
    <name evidence="3" type="ORF">HA039_20860</name>
</gene>
<feature type="domain" description="Pyrrolo-quinoline quinone repeat" evidence="2">
    <location>
        <begin position="274"/>
        <end position="399"/>
    </location>
</feature>
<feature type="compositionally biased region" description="Pro residues" evidence="1">
    <location>
        <begin position="55"/>
        <end position="65"/>
    </location>
</feature>
<dbReference type="InterPro" id="IPR011047">
    <property type="entry name" value="Quinoprotein_ADH-like_sf"/>
</dbReference>
<dbReference type="SUPFAM" id="SSF50998">
    <property type="entry name" value="Quinoprotein alcohol dehydrogenase-like"/>
    <property type="match status" value="1"/>
</dbReference>
<feature type="compositionally biased region" description="Low complexity" evidence="1">
    <location>
        <begin position="87"/>
        <end position="112"/>
    </location>
</feature>
<dbReference type="PANTHER" id="PTHR34512:SF30">
    <property type="entry name" value="OUTER MEMBRANE PROTEIN ASSEMBLY FACTOR BAMB"/>
    <property type="match status" value="1"/>
</dbReference>
<dbReference type="Gene3D" id="2.130.10.10">
    <property type="entry name" value="YVTN repeat-like/Quinoprotein amine dehydrogenase"/>
    <property type="match status" value="1"/>
</dbReference>
<evidence type="ECO:0000313" key="4">
    <source>
        <dbReference type="Proteomes" id="UP000501179"/>
    </source>
</evidence>
<dbReference type="AlphaFoldDB" id="A0A6G9H1P2"/>
<sequence length="654" mass="67808">MTQPPGQQPPQEPRREPEKPSQAPSQPPQPPTAPPTPAAPTAPPTGQPGYGQPAQPGPYGQPPAGGPAYGYPQTPPAQPGRPGDPGYGYPQAPGQQPGPYAQQPGPYGQQPGPYTPQPGPYAQQPGPYGQQAGPYAQQLGPYGQPGPYGYPPQQFPGAPTPPPGGGRNPFKGKPGLAVAAAVAALLVVGGGTYAVVSGGDSAKEPVADKSQDPKPTGGSSTGPDGGVDQGDGTGGGRESDDDLNAGRKDGESKVLFLQTNDVDLPRNGSDVYGPWFAGDTVVKAMYKQVVGYSATDGKKKWTLDLPAELCAAPSAPSADGKIVVAYMNGTSDKSDCNQLQVVDLATGKGGWKQEIKEIGLFDILSDVNLTISGGTVTAARTAGAQAYRMTDGKQVFEKSSGSCKPFAFAGGPKLIAAESCSTGDFDTSQHQLEELDPATGKAKWTYKLAKNWEVDKVYSVDPLVISTREKDKDASWNVLALNANGTLRSSLAGGKDSFAPNCGGGFVIFGRNLEGCTGVAADAKHFYMATAPAKGSTSRTNEVIAFDLNTGKPTWRSKAPADRTITPLRMDGGNVVTYVEPTYEHAGAVATIAPTGGAPKIVQQHPASTAEIEDSFYQPTLAWASGRFYVVGGRISASNDAAELKEKTMMAFGN</sequence>
<dbReference type="PANTHER" id="PTHR34512">
    <property type="entry name" value="CELL SURFACE PROTEIN"/>
    <property type="match status" value="1"/>
</dbReference>
<accession>A0A6G9H1P2</accession>
<evidence type="ECO:0000259" key="2">
    <source>
        <dbReference type="Pfam" id="PF13360"/>
    </source>
</evidence>
<dbReference type="Proteomes" id="UP000501179">
    <property type="component" value="Chromosome"/>
</dbReference>
<protein>
    <submittedName>
        <fullName evidence="3">PQQ-binding-like beta-propeller repeat protein</fullName>
    </submittedName>
</protein>
<name>A0A6G9H1P2_9ACTN</name>
<reference evidence="3 4" key="1">
    <citation type="submission" date="2020-03" db="EMBL/GenBank/DDBJ databases">
        <title>A novel species.</title>
        <authorList>
            <person name="Gao J."/>
        </authorList>
    </citation>
    <scope>NUCLEOTIDE SEQUENCE [LARGE SCALE GENOMIC DNA]</scope>
    <source>
        <strain evidence="3 4">QMT-12</strain>
    </source>
</reference>
<dbReference type="InterPro" id="IPR015943">
    <property type="entry name" value="WD40/YVTN_repeat-like_dom_sf"/>
</dbReference>
<dbReference type="KEGG" id="slia:HA039_20860"/>